<dbReference type="STRING" id="1618443.UV73_C0018G0026"/>
<evidence type="ECO:0008006" key="3">
    <source>
        <dbReference type="Google" id="ProtNLM"/>
    </source>
</evidence>
<reference evidence="1 2" key="1">
    <citation type="journal article" date="2015" name="Nature">
        <title>rRNA introns, odd ribosomes, and small enigmatic genomes across a large radiation of phyla.</title>
        <authorList>
            <person name="Brown C.T."/>
            <person name="Hug L.A."/>
            <person name="Thomas B.C."/>
            <person name="Sharon I."/>
            <person name="Castelle C.J."/>
            <person name="Singh A."/>
            <person name="Wilkins M.J."/>
            <person name="Williams K.H."/>
            <person name="Banfield J.F."/>
        </authorList>
    </citation>
    <scope>NUCLEOTIDE SEQUENCE [LARGE SCALE GENOMIC DNA]</scope>
</reference>
<sequence length="216" mass="25377">MSVLTHHQKLIFDKINNSDFITSNFYFTGGTALSEFYLQHRYSEDLDFFSEKEFDIQQVRIEISKWATDSGFTYKSQHQGFVHIFILNFNDKTRLKLDFGHYPHKRIVKGIYFQRIAVDSLLDIAVNKFSAFHQRSTSKDLVDLYYLLKKFTIWDLMEGARVKFNLETDPWILSSDLAFAVEKIIGLPRMIKHLSAVQLKNYFRNLAIQLGKKSTL</sequence>
<dbReference type="Gene3D" id="3.10.450.620">
    <property type="entry name" value="JHP933, nucleotidyltransferase-like core domain"/>
    <property type="match status" value="1"/>
</dbReference>
<dbReference type="AlphaFoldDB" id="A0A0G1G8X4"/>
<dbReference type="EMBL" id="LCFP01000018">
    <property type="protein sequence ID" value="KKS95413.1"/>
    <property type="molecule type" value="Genomic_DNA"/>
</dbReference>
<evidence type="ECO:0000313" key="2">
    <source>
        <dbReference type="Proteomes" id="UP000034894"/>
    </source>
</evidence>
<accession>A0A0G1G8X4</accession>
<protein>
    <recommendedName>
        <fullName evidence="3">Nucleotidyl transferase AbiEii/AbiGii toxin family protein</fullName>
    </recommendedName>
</protein>
<dbReference type="Proteomes" id="UP000034894">
    <property type="component" value="Unassembled WGS sequence"/>
</dbReference>
<organism evidence="1 2">
    <name type="scientific">Candidatus Gottesmanbacteria bacterium GW2011_GWA2_43_14</name>
    <dbReference type="NCBI Taxonomy" id="1618443"/>
    <lineage>
        <taxon>Bacteria</taxon>
        <taxon>Candidatus Gottesmaniibacteriota</taxon>
    </lineage>
</organism>
<gene>
    <name evidence="1" type="ORF">UV73_C0018G0026</name>
</gene>
<evidence type="ECO:0000313" key="1">
    <source>
        <dbReference type="EMBL" id="KKS95413.1"/>
    </source>
</evidence>
<comment type="caution">
    <text evidence="1">The sequence shown here is derived from an EMBL/GenBank/DDBJ whole genome shotgun (WGS) entry which is preliminary data.</text>
</comment>
<proteinExistence type="predicted"/>
<dbReference type="PATRIC" id="fig|1618443.3.peg.1648"/>
<dbReference type="InterPro" id="IPR014942">
    <property type="entry name" value="AbiEii"/>
</dbReference>
<name>A0A0G1G8X4_9BACT</name>
<dbReference type="Pfam" id="PF08843">
    <property type="entry name" value="AbiEii"/>
    <property type="match status" value="1"/>
</dbReference>